<feature type="compositionally biased region" description="Low complexity" evidence="1">
    <location>
        <begin position="60"/>
        <end position="92"/>
    </location>
</feature>
<feature type="region of interest" description="Disordered" evidence="1">
    <location>
        <begin position="121"/>
        <end position="152"/>
    </location>
</feature>
<dbReference type="Pfam" id="PF01841">
    <property type="entry name" value="Transglut_core"/>
    <property type="match status" value="1"/>
</dbReference>
<dbReference type="InterPro" id="IPR038765">
    <property type="entry name" value="Papain-like_cys_pep_sf"/>
</dbReference>
<keyword evidence="2" id="KW-0732">Signal</keyword>
<dbReference type="PANTHER" id="PTHR46333:SF2">
    <property type="entry name" value="CYTOKINESIS PROTEIN 3"/>
    <property type="match status" value="1"/>
</dbReference>
<evidence type="ECO:0000256" key="1">
    <source>
        <dbReference type="SAM" id="MobiDB-lite"/>
    </source>
</evidence>
<dbReference type="SUPFAM" id="SSF54001">
    <property type="entry name" value="Cysteine proteinases"/>
    <property type="match status" value="1"/>
</dbReference>
<protein>
    <recommendedName>
        <fullName evidence="3">Transglutaminase-like domain-containing protein</fullName>
    </recommendedName>
</protein>
<dbReference type="PANTHER" id="PTHR46333">
    <property type="entry name" value="CYTOKINESIS PROTEIN 3"/>
    <property type="match status" value="1"/>
</dbReference>
<evidence type="ECO:0000313" key="4">
    <source>
        <dbReference type="EMBL" id="MBL4935412.1"/>
    </source>
</evidence>
<name>A0ABS1T8G6_9CLOT</name>
<comment type="caution">
    <text evidence="4">The sequence shown here is derived from an EMBL/GenBank/DDBJ whole genome shotgun (WGS) entry which is preliminary data.</text>
</comment>
<organism evidence="4 5">
    <name type="scientific">Clostridium rhizosphaerae</name>
    <dbReference type="NCBI Taxonomy" id="2803861"/>
    <lineage>
        <taxon>Bacteria</taxon>
        <taxon>Bacillati</taxon>
        <taxon>Bacillota</taxon>
        <taxon>Clostridia</taxon>
        <taxon>Eubacteriales</taxon>
        <taxon>Clostridiaceae</taxon>
        <taxon>Clostridium</taxon>
    </lineage>
</organism>
<proteinExistence type="predicted"/>
<dbReference type="InterPro" id="IPR052557">
    <property type="entry name" value="CAP/Cytokinesis_protein"/>
</dbReference>
<evidence type="ECO:0000256" key="2">
    <source>
        <dbReference type="SAM" id="SignalP"/>
    </source>
</evidence>
<sequence>MNRFKKSIIILLSVSMLWGCAAKPSGSISAKGNDVNIDSSKQQTNVVQQAVKKEENNKVSTASNNTQSSSQKTSGSTSSNNKTSTLPKSNNTPKKIVAEAPKVNPPAKPQVVNTVEKVQIPVPPPAQSSNQQTNTEGQGQQTQTAAQNQASSVSSIPGLPAINYEVSSYNDYYKTVYNSLKNFESSVYIKVNNYDSNIFNLNVIDSLMIDNYDIDYGLTSVKARIYSMGNINVLNIQFQYKFSKDKLLSMRDTSESKAKQIISEIIKPGMSDLDKEKAIHDYIVSHTSYDYNDYINGTLPGTVFNDYGVFINGSAVCEGYSKAMLKLMRMAGLEAKSVTGYGIDGGNKIPHAWNMVKINGVYTLVDATWDDPVPDEKGKVYYNYFDVSDSQLSKDHQWDTSKYPRASAIQVSAQ</sequence>
<evidence type="ECO:0000259" key="3">
    <source>
        <dbReference type="SMART" id="SM00460"/>
    </source>
</evidence>
<keyword evidence="5" id="KW-1185">Reference proteome</keyword>
<dbReference type="Proteomes" id="UP000632377">
    <property type="component" value="Unassembled WGS sequence"/>
</dbReference>
<accession>A0ABS1T8G6</accession>
<dbReference type="SMART" id="SM00460">
    <property type="entry name" value="TGc"/>
    <property type="match status" value="1"/>
</dbReference>
<feature type="region of interest" description="Disordered" evidence="1">
    <location>
        <begin position="54"/>
        <end position="93"/>
    </location>
</feature>
<feature type="compositionally biased region" description="Low complexity" evidence="1">
    <location>
        <begin position="130"/>
        <end position="150"/>
    </location>
</feature>
<evidence type="ECO:0000313" key="5">
    <source>
        <dbReference type="Proteomes" id="UP000632377"/>
    </source>
</evidence>
<dbReference type="EMBL" id="JAESWC010000002">
    <property type="protein sequence ID" value="MBL4935412.1"/>
    <property type="molecule type" value="Genomic_DNA"/>
</dbReference>
<gene>
    <name evidence="4" type="ORF">JK636_06530</name>
</gene>
<reference evidence="4 5" key="1">
    <citation type="submission" date="2021-01" db="EMBL/GenBank/DDBJ databases">
        <title>Genome public.</title>
        <authorList>
            <person name="Liu C."/>
            <person name="Sun Q."/>
        </authorList>
    </citation>
    <scope>NUCLEOTIDE SEQUENCE [LARGE SCALE GENOMIC DNA]</scope>
    <source>
        <strain evidence="4 5">YIM B02515</strain>
    </source>
</reference>
<dbReference type="RefSeq" id="WP_202748018.1">
    <property type="nucleotide sequence ID" value="NZ_JAESWC010000002.1"/>
</dbReference>
<dbReference type="Gene3D" id="3.10.620.30">
    <property type="match status" value="1"/>
</dbReference>
<feature type="chain" id="PRO_5045991530" description="Transglutaminase-like domain-containing protein" evidence="2">
    <location>
        <begin position="22"/>
        <end position="414"/>
    </location>
</feature>
<feature type="domain" description="Transglutaminase-like" evidence="3">
    <location>
        <begin position="309"/>
        <end position="369"/>
    </location>
</feature>
<dbReference type="InterPro" id="IPR002931">
    <property type="entry name" value="Transglutaminase-like"/>
</dbReference>
<feature type="signal peptide" evidence="2">
    <location>
        <begin position="1"/>
        <end position="21"/>
    </location>
</feature>